<accession>S8DRC5</accession>
<reference evidence="1 2" key="1">
    <citation type="journal article" date="2012" name="Science">
        <title>The Paleozoic origin of enzymatic lignin decomposition reconstructed from 31 fungal genomes.</title>
        <authorList>
            <person name="Floudas D."/>
            <person name="Binder M."/>
            <person name="Riley R."/>
            <person name="Barry K."/>
            <person name="Blanchette R.A."/>
            <person name="Henrissat B."/>
            <person name="Martinez A.T."/>
            <person name="Otillar R."/>
            <person name="Spatafora J.W."/>
            <person name="Yadav J.S."/>
            <person name="Aerts A."/>
            <person name="Benoit I."/>
            <person name="Boyd A."/>
            <person name="Carlson A."/>
            <person name="Copeland A."/>
            <person name="Coutinho P.M."/>
            <person name="de Vries R.P."/>
            <person name="Ferreira P."/>
            <person name="Findley K."/>
            <person name="Foster B."/>
            <person name="Gaskell J."/>
            <person name="Glotzer D."/>
            <person name="Gorecki P."/>
            <person name="Heitman J."/>
            <person name="Hesse C."/>
            <person name="Hori C."/>
            <person name="Igarashi K."/>
            <person name="Jurgens J.A."/>
            <person name="Kallen N."/>
            <person name="Kersten P."/>
            <person name="Kohler A."/>
            <person name="Kuees U."/>
            <person name="Kumar T.K.A."/>
            <person name="Kuo A."/>
            <person name="LaButti K."/>
            <person name="Larrondo L.F."/>
            <person name="Lindquist E."/>
            <person name="Ling A."/>
            <person name="Lombard V."/>
            <person name="Lucas S."/>
            <person name="Lundell T."/>
            <person name="Martin R."/>
            <person name="McLaughlin D.J."/>
            <person name="Morgenstern I."/>
            <person name="Morin E."/>
            <person name="Murat C."/>
            <person name="Nagy L.G."/>
            <person name="Nolan M."/>
            <person name="Ohm R.A."/>
            <person name="Patyshakuliyeva A."/>
            <person name="Rokas A."/>
            <person name="Ruiz-Duenas F.J."/>
            <person name="Sabat G."/>
            <person name="Salamov A."/>
            <person name="Samejima M."/>
            <person name="Schmutz J."/>
            <person name="Slot J.C."/>
            <person name="St John F."/>
            <person name="Stenlid J."/>
            <person name="Sun H."/>
            <person name="Sun S."/>
            <person name="Syed K."/>
            <person name="Tsang A."/>
            <person name="Wiebenga A."/>
            <person name="Young D."/>
            <person name="Pisabarro A."/>
            <person name="Eastwood D.C."/>
            <person name="Martin F."/>
            <person name="Cullen D."/>
            <person name="Grigoriev I.V."/>
            <person name="Hibbett D.S."/>
        </authorList>
    </citation>
    <scope>NUCLEOTIDE SEQUENCE</scope>
    <source>
        <strain evidence="2">FP-58527</strain>
    </source>
</reference>
<dbReference type="Proteomes" id="UP000015241">
    <property type="component" value="Unassembled WGS sequence"/>
</dbReference>
<organism evidence="1 2">
    <name type="scientific">Fomitopsis schrenkii</name>
    <name type="common">Brown rot fungus</name>
    <dbReference type="NCBI Taxonomy" id="2126942"/>
    <lineage>
        <taxon>Eukaryota</taxon>
        <taxon>Fungi</taxon>
        <taxon>Dikarya</taxon>
        <taxon>Basidiomycota</taxon>
        <taxon>Agaricomycotina</taxon>
        <taxon>Agaricomycetes</taxon>
        <taxon>Polyporales</taxon>
        <taxon>Fomitopsis</taxon>
    </lineage>
</organism>
<proteinExistence type="predicted"/>
<name>S8DRC5_FOMSC</name>
<sequence>MPGYLQPEPEILRRWPVQPAAMRILVDALPPLQNMRAAGSVPCPSWAWLNHVTVVQVDPLKDDFGVLYEFCVGIDGNWDTTHMPEGCMSLHPLALQMDPQQRALAQREARLEEAENGPWSSGLVYVGAIGALYVRDGLRMPRCLQDDGEGGCKVGVEVLVLQEDGREPVSIPLMATLDYAKGVFEFYFCQPLVEDIWPDLRRGQLYVAKWPVFYSEDDQVGWKPIQPPVDWVRTVNFPQYGALVYQLYSFPTSPPSTGGPQLVSLAMGRTIPRPLVISKVDLLGLDQFIYMRSPYGKCRLNTHVVYDDDGTGVLHMEFC</sequence>
<dbReference type="HOGENOM" id="CLU_888617_0_0_1"/>
<dbReference type="EMBL" id="KE504259">
    <property type="protein sequence ID" value="EPS93733.1"/>
    <property type="molecule type" value="Genomic_DNA"/>
</dbReference>
<protein>
    <submittedName>
        <fullName evidence="1">Uncharacterized protein</fullName>
    </submittedName>
</protein>
<gene>
    <name evidence="1" type="ORF">FOMPIDRAFT_1055713</name>
</gene>
<evidence type="ECO:0000313" key="2">
    <source>
        <dbReference type="Proteomes" id="UP000015241"/>
    </source>
</evidence>
<dbReference type="AlphaFoldDB" id="S8DRC5"/>
<dbReference type="OrthoDB" id="10391591at2759"/>
<dbReference type="InParanoid" id="S8DRC5"/>
<evidence type="ECO:0000313" key="1">
    <source>
        <dbReference type="EMBL" id="EPS93733.1"/>
    </source>
</evidence>
<keyword evidence="2" id="KW-1185">Reference proteome</keyword>